<accession>A0A8E2JUH4</accession>
<feature type="region of interest" description="Disordered" evidence="6">
    <location>
        <begin position="107"/>
        <end position="134"/>
    </location>
</feature>
<feature type="region of interest" description="Disordered" evidence="6">
    <location>
        <begin position="723"/>
        <end position="780"/>
    </location>
</feature>
<feature type="compositionally biased region" description="Basic and acidic residues" evidence="6">
    <location>
        <begin position="270"/>
        <end position="289"/>
    </location>
</feature>
<gene>
    <name evidence="8" type="ORF">AOQ84DRAFT_290802</name>
</gene>
<comment type="similarity">
    <text evidence="2 5">Belongs to the HSF family.</text>
</comment>
<dbReference type="OrthoDB" id="60033at2759"/>
<dbReference type="EMBL" id="KV749384">
    <property type="protein sequence ID" value="OCL09649.1"/>
    <property type="molecule type" value="Genomic_DNA"/>
</dbReference>
<evidence type="ECO:0000256" key="3">
    <source>
        <dbReference type="ARBA" id="ARBA00023125"/>
    </source>
</evidence>
<name>A0A8E2JUH4_9PEZI</name>
<evidence type="ECO:0000313" key="8">
    <source>
        <dbReference type="EMBL" id="OCL09649.1"/>
    </source>
</evidence>
<dbReference type="GO" id="GO:0043565">
    <property type="term" value="F:sequence-specific DNA binding"/>
    <property type="evidence" value="ECO:0007669"/>
    <property type="project" value="InterPro"/>
</dbReference>
<dbReference type="Proteomes" id="UP000250140">
    <property type="component" value="Unassembled WGS sequence"/>
</dbReference>
<dbReference type="InterPro" id="IPR000232">
    <property type="entry name" value="HSF_DNA-bd"/>
</dbReference>
<feature type="region of interest" description="Disordered" evidence="6">
    <location>
        <begin position="1"/>
        <end position="37"/>
    </location>
</feature>
<feature type="compositionally biased region" description="Polar residues" evidence="6">
    <location>
        <begin position="487"/>
        <end position="499"/>
    </location>
</feature>
<dbReference type="FunFam" id="1.10.10.10:FF:000173">
    <property type="entry name" value="Heat shock transcription factor Hsf1"/>
    <property type="match status" value="1"/>
</dbReference>
<organism evidence="8 9">
    <name type="scientific">Glonium stellatum</name>
    <dbReference type="NCBI Taxonomy" id="574774"/>
    <lineage>
        <taxon>Eukaryota</taxon>
        <taxon>Fungi</taxon>
        <taxon>Dikarya</taxon>
        <taxon>Ascomycota</taxon>
        <taxon>Pezizomycotina</taxon>
        <taxon>Dothideomycetes</taxon>
        <taxon>Pleosporomycetidae</taxon>
        <taxon>Gloniales</taxon>
        <taxon>Gloniaceae</taxon>
        <taxon>Glonium</taxon>
    </lineage>
</organism>
<dbReference type="AlphaFoldDB" id="A0A8E2JUH4"/>
<dbReference type="SMART" id="SM00415">
    <property type="entry name" value="HSF"/>
    <property type="match status" value="1"/>
</dbReference>
<keyword evidence="3" id="KW-0238">DNA-binding</keyword>
<keyword evidence="4" id="KW-0539">Nucleus</keyword>
<feature type="region of interest" description="Disordered" evidence="6">
    <location>
        <begin position="422"/>
        <end position="515"/>
    </location>
</feature>
<dbReference type="PRINTS" id="PR00056">
    <property type="entry name" value="HSFDOMAIN"/>
</dbReference>
<sequence>MSSRKRRAPGASPQIQQQSALQPNVYPPAQETTNMSADQYLNWDDAAIMNNVASAYPDPSLYDSNMYASNANGSIPQVSGANLATDATPYSGQLVKRNTNQQLAARGRSPWETFNGDAAGGQQAGGWENTDDDEELEQKAMLARKDAQSKRKQIPPFVQKLSSFLDEKKNTNLIRWSDDGNSFIVLDEDEFARTLIPELFKHNNYASFVRQLNMYGFHKKVGLSDNSMKASETKAKAPSEYFNKYFKRGRSELLWLIQKPKNPSTNPKRKRDDENVKQGDSDDEGRRYGVETAGGPSFPGADDGGGGRNQEMAMIPRTEYNSLRSEVRALQQQQKIISGVLNRIRQQNDQLYQQATAFQTLHDRHENSINAILTFLATFYNRSLEGNSGANIADMFAHAIPQNPQNHGNVVDVGDYPEANVTKSPQFTRTPRRPLALLPAPVPKEQATPSERAATVNSSARSTASPSIASQNRPSVFKPPIHPRNAVQGSGVISNNRTIDGSPAGPPLKVDTESPKLSQIPENDEIMSAIHNANANSSQNTPRGPQFDFPAALTHYQTADGNIPLTPEQRNDMLSLIANNANAASPNGAIVGGNNALVNPQPPLMPSLQQFTATQAQLDLLQKMSEEQNSRVQHLQERLQPLSPSGTIPGLGTNGTNGGSYFNGNLGAPGDFDLDLNSFVNSDDYFPPQPNPTGPTDLELPDLTFDLPDTADLPNGGPLFSSGDGIEGMDYANGAGQQSGLGANNGGRIESVSSAATSPANTVEENFGEEATRSPKRRRK</sequence>
<feature type="region of interest" description="Disordered" evidence="6">
    <location>
        <begin position="256"/>
        <end position="311"/>
    </location>
</feature>
<keyword evidence="9" id="KW-1185">Reference proteome</keyword>
<dbReference type="InterPro" id="IPR036388">
    <property type="entry name" value="WH-like_DNA-bd_sf"/>
</dbReference>
<comment type="subcellular location">
    <subcellularLocation>
        <location evidence="1">Nucleus</location>
    </subcellularLocation>
</comment>
<dbReference type="Gene3D" id="1.10.10.10">
    <property type="entry name" value="Winged helix-like DNA-binding domain superfamily/Winged helix DNA-binding domain"/>
    <property type="match status" value="1"/>
</dbReference>
<feature type="compositionally biased region" description="Polar residues" evidence="6">
    <location>
        <begin position="751"/>
        <end position="764"/>
    </location>
</feature>
<dbReference type="InterPro" id="IPR036390">
    <property type="entry name" value="WH_DNA-bd_sf"/>
</dbReference>
<dbReference type="PANTHER" id="PTHR10015">
    <property type="entry name" value="HEAT SHOCK TRANSCRIPTION FACTOR"/>
    <property type="match status" value="1"/>
</dbReference>
<evidence type="ECO:0000256" key="6">
    <source>
        <dbReference type="SAM" id="MobiDB-lite"/>
    </source>
</evidence>
<evidence type="ECO:0000313" key="9">
    <source>
        <dbReference type="Proteomes" id="UP000250140"/>
    </source>
</evidence>
<evidence type="ECO:0000256" key="5">
    <source>
        <dbReference type="RuleBase" id="RU004020"/>
    </source>
</evidence>
<dbReference type="Pfam" id="PF00447">
    <property type="entry name" value="HSF_DNA-bind"/>
    <property type="match status" value="1"/>
</dbReference>
<evidence type="ECO:0000256" key="4">
    <source>
        <dbReference type="ARBA" id="ARBA00023242"/>
    </source>
</evidence>
<dbReference type="SUPFAM" id="SSF46785">
    <property type="entry name" value="Winged helix' DNA-binding domain"/>
    <property type="match status" value="1"/>
</dbReference>
<feature type="compositionally biased region" description="Polar residues" evidence="6">
    <location>
        <begin position="13"/>
        <end position="22"/>
    </location>
</feature>
<dbReference type="GO" id="GO:0003700">
    <property type="term" value="F:DNA-binding transcription factor activity"/>
    <property type="evidence" value="ECO:0007669"/>
    <property type="project" value="InterPro"/>
</dbReference>
<evidence type="ECO:0000256" key="2">
    <source>
        <dbReference type="ARBA" id="ARBA00006403"/>
    </source>
</evidence>
<evidence type="ECO:0000259" key="7">
    <source>
        <dbReference type="SMART" id="SM00415"/>
    </source>
</evidence>
<feature type="domain" description="HSF-type DNA-binding" evidence="7">
    <location>
        <begin position="153"/>
        <end position="260"/>
    </location>
</feature>
<reference evidence="8 9" key="1">
    <citation type="journal article" date="2016" name="Nat. Commun.">
        <title>Ectomycorrhizal ecology is imprinted in the genome of the dominant symbiotic fungus Cenococcum geophilum.</title>
        <authorList>
            <consortium name="DOE Joint Genome Institute"/>
            <person name="Peter M."/>
            <person name="Kohler A."/>
            <person name="Ohm R.A."/>
            <person name="Kuo A."/>
            <person name="Krutzmann J."/>
            <person name="Morin E."/>
            <person name="Arend M."/>
            <person name="Barry K.W."/>
            <person name="Binder M."/>
            <person name="Choi C."/>
            <person name="Clum A."/>
            <person name="Copeland A."/>
            <person name="Grisel N."/>
            <person name="Haridas S."/>
            <person name="Kipfer T."/>
            <person name="LaButti K."/>
            <person name="Lindquist E."/>
            <person name="Lipzen A."/>
            <person name="Maire R."/>
            <person name="Meier B."/>
            <person name="Mihaltcheva S."/>
            <person name="Molinier V."/>
            <person name="Murat C."/>
            <person name="Poggeler S."/>
            <person name="Quandt C.A."/>
            <person name="Sperisen C."/>
            <person name="Tritt A."/>
            <person name="Tisserant E."/>
            <person name="Crous P.W."/>
            <person name="Henrissat B."/>
            <person name="Nehls U."/>
            <person name="Egli S."/>
            <person name="Spatafora J.W."/>
            <person name="Grigoriev I.V."/>
            <person name="Martin F.M."/>
        </authorList>
    </citation>
    <scope>NUCLEOTIDE SEQUENCE [LARGE SCALE GENOMIC DNA]</scope>
    <source>
        <strain evidence="8 9">CBS 207.34</strain>
    </source>
</reference>
<dbReference type="PANTHER" id="PTHR10015:SF427">
    <property type="entry name" value="HEAT SHOCK FACTOR PROTEIN"/>
    <property type="match status" value="1"/>
</dbReference>
<protein>
    <recommendedName>
        <fullName evidence="7">HSF-type DNA-binding domain-containing protein</fullName>
    </recommendedName>
</protein>
<evidence type="ECO:0000256" key="1">
    <source>
        <dbReference type="ARBA" id="ARBA00004123"/>
    </source>
</evidence>
<dbReference type="GO" id="GO:0005634">
    <property type="term" value="C:nucleus"/>
    <property type="evidence" value="ECO:0007669"/>
    <property type="project" value="UniProtKB-SubCell"/>
</dbReference>
<feature type="compositionally biased region" description="Polar residues" evidence="6">
    <location>
        <begin position="455"/>
        <end position="474"/>
    </location>
</feature>
<proteinExistence type="inferred from homology"/>